<accession>A0ABZ2LI28</accession>
<evidence type="ECO:0000313" key="3">
    <source>
        <dbReference type="Proteomes" id="UP001374803"/>
    </source>
</evidence>
<keyword evidence="1" id="KW-0732">Signal</keyword>
<feature type="signal peptide" evidence="1">
    <location>
        <begin position="1"/>
        <end position="24"/>
    </location>
</feature>
<keyword evidence="3" id="KW-1185">Reference proteome</keyword>
<evidence type="ECO:0008006" key="4">
    <source>
        <dbReference type="Google" id="ProtNLM"/>
    </source>
</evidence>
<proteinExistence type="predicted"/>
<evidence type="ECO:0000256" key="1">
    <source>
        <dbReference type="SAM" id="SignalP"/>
    </source>
</evidence>
<gene>
    <name evidence="2" type="ORF">LVJ94_24625</name>
</gene>
<evidence type="ECO:0000313" key="2">
    <source>
        <dbReference type="EMBL" id="WXB10400.1"/>
    </source>
</evidence>
<protein>
    <recommendedName>
        <fullName evidence="4">Lipoprotein</fullName>
    </recommendedName>
</protein>
<reference evidence="2" key="1">
    <citation type="submission" date="2021-12" db="EMBL/GenBank/DDBJ databases">
        <title>Discovery of the Pendulisporaceae a myxobacterial family with distinct sporulation behavior and unique specialized metabolism.</title>
        <authorList>
            <person name="Garcia R."/>
            <person name="Popoff A."/>
            <person name="Bader C.D."/>
            <person name="Loehr J."/>
            <person name="Walesch S."/>
            <person name="Walt C."/>
            <person name="Boldt J."/>
            <person name="Bunk B."/>
            <person name="Haeckl F.J.F.P.J."/>
            <person name="Gunesch A.P."/>
            <person name="Birkelbach J."/>
            <person name="Nuebel U."/>
            <person name="Pietschmann T."/>
            <person name="Bach T."/>
            <person name="Mueller R."/>
        </authorList>
    </citation>
    <scope>NUCLEOTIDE SEQUENCE</scope>
    <source>
        <strain evidence="2">MSr11367</strain>
    </source>
</reference>
<sequence>MHSGKRTPALAVLFSGILSSLFVAACAAEEPQATDESPNRNEALQDIQFPTCADVGAPDLTVTDIPGNCGGVLSYSSPNDQYNHGLFCDSYVVDFTNKPVGGFRAGLDHAVHSQGECTGLHASYTVYAYDGTKWVSSGSARTHGVWTTGPFGGCSMQLDSGSSFPVAGAGTKWRVVVRAYEKNCNGDDCYTDKKRVSVSQFGGPPC</sequence>
<dbReference type="EMBL" id="CP089983">
    <property type="protein sequence ID" value="WXB10400.1"/>
    <property type="molecule type" value="Genomic_DNA"/>
</dbReference>
<feature type="chain" id="PRO_5045860381" description="Lipoprotein" evidence="1">
    <location>
        <begin position="25"/>
        <end position="206"/>
    </location>
</feature>
<name>A0ABZ2LI28_9BACT</name>
<dbReference type="RefSeq" id="WP_394840077.1">
    <property type="nucleotide sequence ID" value="NZ_CP089929.1"/>
</dbReference>
<dbReference type="PROSITE" id="PS51257">
    <property type="entry name" value="PROKAR_LIPOPROTEIN"/>
    <property type="match status" value="1"/>
</dbReference>
<dbReference type="Proteomes" id="UP001374803">
    <property type="component" value="Chromosome"/>
</dbReference>
<organism evidence="2 3">
    <name type="scientific">Pendulispora rubella</name>
    <dbReference type="NCBI Taxonomy" id="2741070"/>
    <lineage>
        <taxon>Bacteria</taxon>
        <taxon>Pseudomonadati</taxon>
        <taxon>Myxococcota</taxon>
        <taxon>Myxococcia</taxon>
        <taxon>Myxococcales</taxon>
        <taxon>Sorangiineae</taxon>
        <taxon>Pendulisporaceae</taxon>
        <taxon>Pendulispora</taxon>
    </lineage>
</organism>